<dbReference type="InterPro" id="IPR050747">
    <property type="entry name" value="Mitochondrial_chaperone_BCS1"/>
</dbReference>
<evidence type="ECO:0000256" key="3">
    <source>
        <dbReference type="ARBA" id="ARBA00022692"/>
    </source>
</evidence>
<dbReference type="InterPro" id="IPR003593">
    <property type="entry name" value="AAA+_ATPase"/>
</dbReference>
<dbReference type="PANTHER" id="PTHR23070">
    <property type="entry name" value="BCS1 AAA-TYPE ATPASE"/>
    <property type="match status" value="1"/>
</dbReference>
<dbReference type="Proteomes" id="UP001590950">
    <property type="component" value="Unassembled WGS sequence"/>
</dbReference>
<evidence type="ECO:0000256" key="13">
    <source>
        <dbReference type="SAM" id="MobiDB-lite"/>
    </source>
</evidence>
<evidence type="ECO:0000256" key="4">
    <source>
        <dbReference type="ARBA" id="ARBA00022741"/>
    </source>
</evidence>
<evidence type="ECO:0000256" key="6">
    <source>
        <dbReference type="ARBA" id="ARBA00022801"/>
    </source>
</evidence>
<comment type="subcellular location">
    <subcellularLocation>
        <location evidence="1">Mitochondrion inner membrane</location>
        <topology evidence="1">Single-pass membrane protein</topology>
    </subcellularLocation>
</comment>
<keyword evidence="7 12" id="KW-0067">ATP-binding</keyword>
<evidence type="ECO:0000256" key="2">
    <source>
        <dbReference type="ARBA" id="ARBA00007448"/>
    </source>
</evidence>
<keyword evidence="9" id="KW-0496">Mitochondrion</keyword>
<evidence type="ECO:0000256" key="1">
    <source>
        <dbReference type="ARBA" id="ARBA00004434"/>
    </source>
</evidence>
<dbReference type="PROSITE" id="PS00674">
    <property type="entry name" value="AAA"/>
    <property type="match status" value="1"/>
</dbReference>
<keyword evidence="6" id="KW-0378">Hydrolase</keyword>
<evidence type="ECO:0000259" key="15">
    <source>
        <dbReference type="SMART" id="SM01024"/>
    </source>
</evidence>
<accession>A0ABR4A090</accession>
<organism evidence="16 17">
    <name type="scientific">Stereocaulon virgatum</name>
    <dbReference type="NCBI Taxonomy" id="373712"/>
    <lineage>
        <taxon>Eukaryota</taxon>
        <taxon>Fungi</taxon>
        <taxon>Dikarya</taxon>
        <taxon>Ascomycota</taxon>
        <taxon>Pezizomycotina</taxon>
        <taxon>Lecanoromycetes</taxon>
        <taxon>OSLEUM clade</taxon>
        <taxon>Lecanoromycetidae</taxon>
        <taxon>Lecanorales</taxon>
        <taxon>Lecanorineae</taxon>
        <taxon>Stereocaulaceae</taxon>
        <taxon>Stereocaulon</taxon>
    </lineage>
</organism>
<dbReference type="SMART" id="SM00382">
    <property type="entry name" value="AAA"/>
    <property type="match status" value="1"/>
</dbReference>
<protein>
    <recommendedName>
        <fullName evidence="18">P-loop containing nucleoside triphosphate hydrolase protein</fullName>
    </recommendedName>
</protein>
<dbReference type="Pfam" id="PF08740">
    <property type="entry name" value="BCS1_N"/>
    <property type="match status" value="1"/>
</dbReference>
<keyword evidence="10" id="KW-0472">Membrane</keyword>
<proteinExistence type="inferred from homology"/>
<keyword evidence="17" id="KW-1185">Reference proteome</keyword>
<evidence type="ECO:0000256" key="11">
    <source>
        <dbReference type="ARBA" id="ARBA00048778"/>
    </source>
</evidence>
<keyword evidence="3" id="KW-0812">Transmembrane</keyword>
<keyword evidence="4 12" id="KW-0547">Nucleotide-binding</keyword>
<evidence type="ECO:0000259" key="14">
    <source>
        <dbReference type="SMART" id="SM00382"/>
    </source>
</evidence>
<keyword evidence="8" id="KW-1133">Transmembrane helix</keyword>
<gene>
    <name evidence="16" type="ORF">N7G274_009467</name>
</gene>
<dbReference type="InterPro" id="IPR027417">
    <property type="entry name" value="P-loop_NTPase"/>
</dbReference>
<keyword evidence="5" id="KW-0999">Mitochondrion inner membrane</keyword>
<dbReference type="InterPro" id="IPR003960">
    <property type="entry name" value="ATPase_AAA_CS"/>
</dbReference>
<feature type="region of interest" description="Disordered" evidence="13">
    <location>
        <begin position="531"/>
        <end position="568"/>
    </location>
</feature>
<dbReference type="Pfam" id="PF00004">
    <property type="entry name" value="AAA"/>
    <property type="match status" value="2"/>
</dbReference>
<feature type="domain" description="AAA+ ATPase" evidence="14">
    <location>
        <begin position="310"/>
        <end position="469"/>
    </location>
</feature>
<evidence type="ECO:0000256" key="5">
    <source>
        <dbReference type="ARBA" id="ARBA00022792"/>
    </source>
</evidence>
<dbReference type="Gene3D" id="3.40.50.300">
    <property type="entry name" value="P-loop containing nucleotide triphosphate hydrolases"/>
    <property type="match status" value="1"/>
</dbReference>
<evidence type="ECO:0000256" key="9">
    <source>
        <dbReference type="ARBA" id="ARBA00023128"/>
    </source>
</evidence>
<evidence type="ECO:0000256" key="8">
    <source>
        <dbReference type="ARBA" id="ARBA00022989"/>
    </source>
</evidence>
<evidence type="ECO:0000313" key="17">
    <source>
        <dbReference type="Proteomes" id="UP001590950"/>
    </source>
</evidence>
<comment type="catalytic activity">
    <reaction evidence="11">
        <text>ATP + H2O = ADP + phosphate + H(+)</text>
        <dbReference type="Rhea" id="RHEA:13065"/>
        <dbReference type="ChEBI" id="CHEBI:15377"/>
        <dbReference type="ChEBI" id="CHEBI:15378"/>
        <dbReference type="ChEBI" id="CHEBI:30616"/>
        <dbReference type="ChEBI" id="CHEBI:43474"/>
        <dbReference type="ChEBI" id="CHEBI:456216"/>
    </reaction>
    <physiologicalReaction direction="left-to-right" evidence="11">
        <dbReference type="Rhea" id="RHEA:13066"/>
    </physiologicalReaction>
</comment>
<feature type="domain" description="BCS1 N-terminal" evidence="15">
    <location>
        <begin position="79"/>
        <end position="277"/>
    </location>
</feature>
<dbReference type="EMBL" id="JBEFKJ010000037">
    <property type="protein sequence ID" value="KAL2037742.1"/>
    <property type="molecule type" value="Genomic_DNA"/>
</dbReference>
<name>A0ABR4A090_9LECA</name>
<comment type="similarity">
    <text evidence="2">Belongs to the AAA ATPase family. BCS1 subfamily.</text>
</comment>
<dbReference type="InterPro" id="IPR057495">
    <property type="entry name" value="AAA_lid_BCS1"/>
</dbReference>
<dbReference type="InterPro" id="IPR003959">
    <property type="entry name" value="ATPase_AAA_core"/>
</dbReference>
<evidence type="ECO:0000256" key="10">
    <source>
        <dbReference type="ARBA" id="ARBA00023136"/>
    </source>
</evidence>
<dbReference type="InterPro" id="IPR014851">
    <property type="entry name" value="BCS1_N"/>
</dbReference>
<dbReference type="SUPFAM" id="SSF52540">
    <property type="entry name" value="P-loop containing nucleoside triphosphate hydrolases"/>
    <property type="match status" value="1"/>
</dbReference>
<evidence type="ECO:0000313" key="16">
    <source>
        <dbReference type="EMBL" id="KAL2037742.1"/>
    </source>
</evidence>
<evidence type="ECO:0000256" key="12">
    <source>
        <dbReference type="RuleBase" id="RU003651"/>
    </source>
</evidence>
<comment type="caution">
    <text evidence="16">The sequence shown here is derived from an EMBL/GenBank/DDBJ whole genome shotgun (WGS) entry which is preliminary data.</text>
</comment>
<dbReference type="SMART" id="SM01024">
    <property type="entry name" value="BCS1_N"/>
    <property type="match status" value="1"/>
</dbReference>
<reference evidence="16 17" key="1">
    <citation type="submission" date="2024-09" db="EMBL/GenBank/DDBJ databases">
        <title>Rethinking Asexuality: The Enigmatic Case of Functional Sexual Genes in Lepraria (Stereocaulaceae).</title>
        <authorList>
            <person name="Doellman M."/>
            <person name="Sun Y."/>
            <person name="Barcenas-Pena A."/>
            <person name="Lumbsch H.T."/>
            <person name="Grewe F."/>
        </authorList>
    </citation>
    <scope>NUCLEOTIDE SEQUENCE [LARGE SCALE GENOMIC DNA]</scope>
    <source>
        <strain evidence="16 17">Mercado 3170</strain>
    </source>
</reference>
<sequence length="635" mass="71778">MSLLNPEASPRLDFHGMAINDALRALKPADLPADNATSTITQLPTNILEAFIPGYSVISKFLLDALGFDITLIVSVCFLLFGLATSFTFAWKHAYRQFEEYLMSFIRIDSDDDIHDHIMEWLANQKISKTSRKLMAKTGRENAWDIIDGAFTEPELDPNNLMNFNNWDAKVPPRFQPSFGSHRFFHKGHFFQFKREEKQVMNGGWPIMRDEEYITLTCIGRSTEPIKCLIKEAREFYLEKEKSCTVVRRPSPKEQRGRGRSVWMKVATRPSRPIETVVLELEKKNRVLADINEYLHPSTPRWYANRGIPYRRGYLLHGPPGTGKSSLAWAIAGVFGLDIYCISLVDPNLTEEDLSIMFNALPRRCVVLLEDIDAAGLNKRQETENVEKDKTEDAAAKIGAEITKAFKSVQNHDKNKEGISLSGLLNAIDGVASHEGRVLIMTTNFPDKLDDALIRPGRIDMKVEFTNATRSQIYELFVRMYSPDSFVKVLPEQIKHESPRKAKENLTSPLANGAISNGTIRHRLTNNFLEHGNVDESVNENKDQKRKLLTPPETPTQASIPDGPSIEGEPTSIVDLASEFARRLPADIFTPAEVQGYLLTRKKEPARALREVTTWKDYVLEAREKKALATAETTG</sequence>
<dbReference type="Pfam" id="PF25426">
    <property type="entry name" value="AAA_lid_BCS1"/>
    <property type="match status" value="1"/>
</dbReference>
<evidence type="ECO:0008006" key="18">
    <source>
        <dbReference type="Google" id="ProtNLM"/>
    </source>
</evidence>
<evidence type="ECO:0000256" key="7">
    <source>
        <dbReference type="ARBA" id="ARBA00022840"/>
    </source>
</evidence>